<reference evidence="1 2" key="1">
    <citation type="journal article" date="2013" name="PLoS Genet.">
        <title>The genome and development-dependent transcriptomes of Pyronema confluens: a window into fungal evolution.</title>
        <authorList>
            <person name="Traeger S."/>
            <person name="Altegoer F."/>
            <person name="Freitag M."/>
            <person name="Gabaldon T."/>
            <person name="Kempken F."/>
            <person name="Kumar A."/>
            <person name="Marcet-Houben M."/>
            <person name="Poggeler S."/>
            <person name="Stajich J.E."/>
            <person name="Nowrousian M."/>
        </authorList>
    </citation>
    <scope>NUCLEOTIDE SEQUENCE [LARGE SCALE GENOMIC DNA]</scope>
    <source>
        <strain evidence="2">CBS 100304</strain>
        <tissue evidence="1">Vegetative mycelium</tissue>
    </source>
</reference>
<organism evidence="1 2">
    <name type="scientific">Pyronema omphalodes (strain CBS 100304)</name>
    <name type="common">Pyronema confluens</name>
    <dbReference type="NCBI Taxonomy" id="1076935"/>
    <lineage>
        <taxon>Eukaryota</taxon>
        <taxon>Fungi</taxon>
        <taxon>Dikarya</taxon>
        <taxon>Ascomycota</taxon>
        <taxon>Pezizomycotina</taxon>
        <taxon>Pezizomycetes</taxon>
        <taxon>Pezizales</taxon>
        <taxon>Pyronemataceae</taxon>
        <taxon>Pyronema</taxon>
    </lineage>
</organism>
<protein>
    <submittedName>
        <fullName evidence="1">Uncharacterized protein</fullName>
    </submittedName>
</protein>
<evidence type="ECO:0000313" key="1">
    <source>
        <dbReference type="EMBL" id="CCX34593.1"/>
    </source>
</evidence>
<keyword evidence="2" id="KW-1185">Reference proteome</keyword>
<dbReference type="Proteomes" id="UP000018144">
    <property type="component" value="Unassembled WGS sequence"/>
</dbReference>
<dbReference type="EMBL" id="HF936572">
    <property type="protein sequence ID" value="CCX34593.1"/>
    <property type="molecule type" value="Genomic_DNA"/>
</dbReference>
<accession>U4LXR8</accession>
<dbReference type="AlphaFoldDB" id="U4LXR8"/>
<evidence type="ECO:0000313" key="2">
    <source>
        <dbReference type="Proteomes" id="UP000018144"/>
    </source>
</evidence>
<name>U4LXR8_PYROM</name>
<gene>
    <name evidence="1" type="ORF">PCON_03986</name>
</gene>
<sequence length="62" mass="7233">MLVETSFTLQNLQASGLIREFVSYGNSFRYDVDFSLETMVIKPGQSHIYSPVRELLVWLSYR</sequence>
<proteinExistence type="predicted"/>